<dbReference type="EMBL" id="PNQX01000004">
    <property type="protein sequence ID" value="PMQ18706.1"/>
    <property type="molecule type" value="Genomic_DNA"/>
</dbReference>
<dbReference type="Proteomes" id="UP000235739">
    <property type="component" value="Unassembled WGS sequence"/>
</dbReference>
<dbReference type="RefSeq" id="WP_102599247.1">
    <property type="nucleotide sequence ID" value="NZ_PNQX01000004.1"/>
</dbReference>
<sequence length="143" mass="15717">MTPNLVRSNTAKRVSELLESREGRKHLEGSGWRKGMPVVIAEPSESFTDVMGLASVHGSPVLLVMLDPRTSELCLVHVSLPNTALNAVDAYPSGFTAQSFVEQVAKEGVLSFRVKYWDCAAVAHRLPEYVPSQRGAHLSYRHS</sequence>
<evidence type="ECO:0000313" key="1">
    <source>
        <dbReference type="EMBL" id="PMQ18706.1"/>
    </source>
</evidence>
<proteinExistence type="predicted"/>
<name>A0A2N7RXU1_9MICC</name>
<accession>A0A2N7RXU1</accession>
<dbReference type="AlphaFoldDB" id="A0A2N7RXU1"/>
<organism evidence="1 2">
    <name type="scientific">Glutamicibacter arilaitensis</name>
    <dbReference type="NCBI Taxonomy" id="256701"/>
    <lineage>
        <taxon>Bacteria</taxon>
        <taxon>Bacillati</taxon>
        <taxon>Actinomycetota</taxon>
        <taxon>Actinomycetes</taxon>
        <taxon>Micrococcales</taxon>
        <taxon>Micrococcaceae</taxon>
        <taxon>Glutamicibacter</taxon>
    </lineage>
</organism>
<protein>
    <submittedName>
        <fullName evidence="1">Uncharacterized protein</fullName>
    </submittedName>
</protein>
<evidence type="ECO:0000313" key="2">
    <source>
        <dbReference type="Proteomes" id="UP000235739"/>
    </source>
</evidence>
<gene>
    <name evidence="1" type="ORF">CIK84_18135</name>
</gene>
<reference evidence="1 2" key="1">
    <citation type="journal article" date="2017" name="Elife">
        <title>Extensive horizontal gene transfer in cheese-associated bacteria.</title>
        <authorList>
            <person name="Bonham K.S."/>
            <person name="Wolfe B.E."/>
            <person name="Dutton R.J."/>
        </authorList>
    </citation>
    <scope>NUCLEOTIDE SEQUENCE [LARGE SCALE GENOMIC DNA]</scope>
    <source>
        <strain evidence="1 2">JB182</strain>
    </source>
</reference>
<comment type="caution">
    <text evidence="1">The sequence shown here is derived from an EMBL/GenBank/DDBJ whole genome shotgun (WGS) entry which is preliminary data.</text>
</comment>